<gene>
    <name evidence="2" type="ORF">DPMN_062156</name>
</gene>
<dbReference type="Proteomes" id="UP000828390">
    <property type="component" value="Unassembled WGS sequence"/>
</dbReference>
<feature type="compositionally biased region" description="Low complexity" evidence="1">
    <location>
        <begin position="18"/>
        <end position="30"/>
    </location>
</feature>
<feature type="region of interest" description="Disordered" evidence="1">
    <location>
        <begin position="46"/>
        <end position="66"/>
    </location>
</feature>
<reference evidence="2" key="2">
    <citation type="submission" date="2020-11" db="EMBL/GenBank/DDBJ databases">
        <authorList>
            <person name="McCartney M.A."/>
            <person name="Auch B."/>
            <person name="Kono T."/>
            <person name="Mallez S."/>
            <person name="Becker A."/>
            <person name="Gohl D.M."/>
            <person name="Silverstein K.A.T."/>
            <person name="Koren S."/>
            <person name="Bechman K.B."/>
            <person name="Herman A."/>
            <person name="Abrahante J.E."/>
            <person name="Garbe J."/>
        </authorList>
    </citation>
    <scope>NUCLEOTIDE SEQUENCE</scope>
    <source>
        <strain evidence="2">Duluth1</strain>
        <tissue evidence="2">Whole animal</tissue>
    </source>
</reference>
<protein>
    <submittedName>
        <fullName evidence="2">Uncharacterized protein</fullName>
    </submittedName>
</protein>
<evidence type="ECO:0000313" key="3">
    <source>
        <dbReference type="Proteomes" id="UP000828390"/>
    </source>
</evidence>
<dbReference type="EMBL" id="JAIWYP010000013">
    <property type="protein sequence ID" value="KAH3719325.1"/>
    <property type="molecule type" value="Genomic_DNA"/>
</dbReference>
<feature type="region of interest" description="Disordered" evidence="1">
    <location>
        <begin position="1"/>
        <end position="30"/>
    </location>
</feature>
<dbReference type="AlphaFoldDB" id="A0A9D4C969"/>
<evidence type="ECO:0000256" key="1">
    <source>
        <dbReference type="SAM" id="MobiDB-lite"/>
    </source>
</evidence>
<evidence type="ECO:0000313" key="2">
    <source>
        <dbReference type="EMBL" id="KAH3719325.1"/>
    </source>
</evidence>
<proteinExistence type="predicted"/>
<accession>A0A9D4C969</accession>
<feature type="compositionally biased region" description="Polar residues" evidence="1">
    <location>
        <begin position="54"/>
        <end position="66"/>
    </location>
</feature>
<comment type="caution">
    <text evidence="2">The sequence shown here is derived from an EMBL/GenBank/DDBJ whole genome shotgun (WGS) entry which is preliminary data.</text>
</comment>
<keyword evidence="3" id="KW-1185">Reference proteome</keyword>
<sequence>MAAKVSASSKVPGALQTAASSSWSAKKGASAWVGPTLTAVVYGTKTAESKKTQDGQANGNNGKEND</sequence>
<organism evidence="2 3">
    <name type="scientific">Dreissena polymorpha</name>
    <name type="common">Zebra mussel</name>
    <name type="synonym">Mytilus polymorpha</name>
    <dbReference type="NCBI Taxonomy" id="45954"/>
    <lineage>
        <taxon>Eukaryota</taxon>
        <taxon>Metazoa</taxon>
        <taxon>Spiralia</taxon>
        <taxon>Lophotrochozoa</taxon>
        <taxon>Mollusca</taxon>
        <taxon>Bivalvia</taxon>
        <taxon>Autobranchia</taxon>
        <taxon>Heteroconchia</taxon>
        <taxon>Euheterodonta</taxon>
        <taxon>Imparidentia</taxon>
        <taxon>Neoheterodontei</taxon>
        <taxon>Myida</taxon>
        <taxon>Dreissenoidea</taxon>
        <taxon>Dreissenidae</taxon>
        <taxon>Dreissena</taxon>
    </lineage>
</organism>
<reference evidence="2" key="1">
    <citation type="journal article" date="2019" name="bioRxiv">
        <title>The Genome of the Zebra Mussel, Dreissena polymorpha: A Resource for Invasive Species Research.</title>
        <authorList>
            <person name="McCartney M.A."/>
            <person name="Auch B."/>
            <person name="Kono T."/>
            <person name="Mallez S."/>
            <person name="Zhang Y."/>
            <person name="Obille A."/>
            <person name="Becker A."/>
            <person name="Abrahante J.E."/>
            <person name="Garbe J."/>
            <person name="Badalamenti J.P."/>
            <person name="Herman A."/>
            <person name="Mangelson H."/>
            <person name="Liachko I."/>
            <person name="Sullivan S."/>
            <person name="Sone E.D."/>
            <person name="Koren S."/>
            <person name="Silverstein K.A.T."/>
            <person name="Beckman K.B."/>
            <person name="Gohl D.M."/>
        </authorList>
    </citation>
    <scope>NUCLEOTIDE SEQUENCE</scope>
    <source>
        <strain evidence="2">Duluth1</strain>
        <tissue evidence="2">Whole animal</tissue>
    </source>
</reference>
<name>A0A9D4C969_DREPO</name>